<reference evidence="6 7" key="1">
    <citation type="submission" date="2018-03" db="EMBL/GenBank/DDBJ databases">
        <title>Actinopolyspora mortivallis from Sahara, screening for active biomolecules.</title>
        <authorList>
            <person name="Selama O."/>
            <person name="Wellington E.M.H."/>
            <person name="Hacene H."/>
        </authorList>
    </citation>
    <scope>NUCLEOTIDE SEQUENCE [LARGE SCALE GENOMIC DNA]</scope>
    <source>
        <strain evidence="6 7">M5A</strain>
    </source>
</reference>
<dbReference type="Gene3D" id="1.10.45.10">
    <property type="entry name" value="Vanillyl-alcohol Oxidase, Chain A, domain 4"/>
    <property type="match status" value="1"/>
</dbReference>
<dbReference type="InterPro" id="IPR016164">
    <property type="entry name" value="FAD-linked_Oxase-like_C"/>
</dbReference>
<dbReference type="SUPFAM" id="SSF56176">
    <property type="entry name" value="FAD-binding/transporter-associated domain-like"/>
    <property type="match status" value="1"/>
</dbReference>
<dbReference type="Pfam" id="PF02913">
    <property type="entry name" value="FAD-oxidase_C"/>
    <property type="match status" value="1"/>
</dbReference>
<evidence type="ECO:0000313" key="6">
    <source>
        <dbReference type="EMBL" id="PRW63209.1"/>
    </source>
</evidence>
<dbReference type="InterPro" id="IPR036318">
    <property type="entry name" value="FAD-bd_PCMH-like_sf"/>
</dbReference>
<keyword evidence="2" id="KW-0285">Flavoprotein</keyword>
<dbReference type="FunCoup" id="A0A2T0GVR2">
    <property type="interactions" value="255"/>
</dbReference>
<dbReference type="InterPro" id="IPR004113">
    <property type="entry name" value="FAD-bd_oxidored_4_C"/>
</dbReference>
<gene>
    <name evidence="6" type="ORF">CEP50_11680</name>
</gene>
<dbReference type="STRING" id="1050202.GCA_000384035_02744"/>
<dbReference type="InParanoid" id="A0A2T0GVR2"/>
<dbReference type="Proteomes" id="UP000239352">
    <property type="component" value="Unassembled WGS sequence"/>
</dbReference>
<dbReference type="InterPro" id="IPR016169">
    <property type="entry name" value="FAD-bd_PCMH_sub2"/>
</dbReference>
<dbReference type="RefSeq" id="WP_106113981.1">
    <property type="nucleotide sequence ID" value="NZ_PVSR01000018.1"/>
</dbReference>
<proteinExistence type="predicted"/>
<evidence type="ECO:0000256" key="3">
    <source>
        <dbReference type="ARBA" id="ARBA00022827"/>
    </source>
</evidence>
<dbReference type="InterPro" id="IPR016166">
    <property type="entry name" value="FAD-bd_PCMH"/>
</dbReference>
<dbReference type="GO" id="GO:0071949">
    <property type="term" value="F:FAD binding"/>
    <property type="evidence" value="ECO:0007669"/>
    <property type="project" value="InterPro"/>
</dbReference>
<evidence type="ECO:0000259" key="5">
    <source>
        <dbReference type="PROSITE" id="PS51387"/>
    </source>
</evidence>
<dbReference type="SUPFAM" id="SSF55103">
    <property type="entry name" value="FAD-linked oxidases, C-terminal domain"/>
    <property type="match status" value="1"/>
</dbReference>
<comment type="cofactor">
    <cofactor evidence="1">
        <name>FAD</name>
        <dbReference type="ChEBI" id="CHEBI:57692"/>
    </cofactor>
</comment>
<accession>A0A2T0GVR2</accession>
<dbReference type="AlphaFoldDB" id="A0A2T0GVR2"/>
<evidence type="ECO:0000256" key="1">
    <source>
        <dbReference type="ARBA" id="ARBA00001974"/>
    </source>
</evidence>
<dbReference type="GO" id="GO:0016491">
    <property type="term" value="F:oxidoreductase activity"/>
    <property type="evidence" value="ECO:0007669"/>
    <property type="project" value="UniProtKB-KW"/>
</dbReference>
<sequence>MESGALTPPARQEPRGDLDGCTARLRELLGREAVITDRQRVRTYECDGLASHRSVPAVVVLPENAEQVRAVVATCSAHGVPFVARGSGTGLSAGALPRSDGVLVVTSRMRRILELDVANERAVVEPGVVNLDVTRAAQPYGYYFAPDPSSQQVCSVGGNVAENSGGAHCLKHGFTVNHVLAASVVTPDGEEVELGGPAREAPGYDLLGAFVGSEGTLGVVTSITVRLLRAPESVRTLLAGFPTTDDAGAAVSAIIAAGITPAAVEMMDALSISAAEQAVRCDYPEGAGAVLIVELDGPHAEVEHTFTEVSEHCTAHGAFEIRTAADERERALIWKGRKSAFAAVGRISRDYIVQDGVIPRTALPDVLRRIAELSASSGVRVANVFHAGDGNLHPLVLFDGSDPGETERAEEVSGAILDLCVEHGGSITGEHGVGADKVRYMGRMFTPEDLDTMQSLRCAFDPEGLCNPGKVFPTPRLCGETPGRRRGVHPLTEAGLAEQF</sequence>
<keyword evidence="3" id="KW-0274">FAD</keyword>
<dbReference type="Gene3D" id="3.30.70.2740">
    <property type="match status" value="1"/>
</dbReference>
<evidence type="ECO:0000256" key="4">
    <source>
        <dbReference type="ARBA" id="ARBA00023002"/>
    </source>
</evidence>
<evidence type="ECO:0000313" key="7">
    <source>
        <dbReference type="Proteomes" id="UP000239352"/>
    </source>
</evidence>
<dbReference type="InterPro" id="IPR006094">
    <property type="entry name" value="Oxid_FAD_bind_N"/>
</dbReference>
<keyword evidence="7" id="KW-1185">Reference proteome</keyword>
<dbReference type="InterPro" id="IPR016171">
    <property type="entry name" value="Vanillyl_alc_oxidase_C-sub2"/>
</dbReference>
<name>A0A2T0GVR2_ACTMO</name>
<dbReference type="PANTHER" id="PTHR42934:SF1">
    <property type="entry name" value="GLYCOLATE OXIDASE SUBUNIT GLCD"/>
    <property type="match status" value="1"/>
</dbReference>
<keyword evidence="4" id="KW-0560">Oxidoreductase</keyword>
<dbReference type="InterPro" id="IPR051914">
    <property type="entry name" value="FAD-linked_OxidoTrans_Type4"/>
</dbReference>
<protein>
    <submittedName>
        <fullName evidence="6">FAD-binding oxidoreductase</fullName>
    </submittedName>
</protein>
<organism evidence="6 7">
    <name type="scientific">Actinopolyspora mortivallis</name>
    <dbReference type="NCBI Taxonomy" id="33906"/>
    <lineage>
        <taxon>Bacteria</taxon>
        <taxon>Bacillati</taxon>
        <taxon>Actinomycetota</taxon>
        <taxon>Actinomycetes</taxon>
        <taxon>Actinopolysporales</taxon>
        <taxon>Actinopolysporaceae</taxon>
        <taxon>Actinopolyspora</taxon>
    </lineage>
</organism>
<evidence type="ECO:0000256" key="2">
    <source>
        <dbReference type="ARBA" id="ARBA00022630"/>
    </source>
</evidence>
<feature type="domain" description="FAD-binding PCMH-type" evidence="5">
    <location>
        <begin position="52"/>
        <end position="230"/>
    </location>
</feature>
<dbReference type="Pfam" id="PF01565">
    <property type="entry name" value="FAD_binding_4"/>
    <property type="match status" value="1"/>
</dbReference>
<dbReference type="EMBL" id="PVSR01000018">
    <property type="protein sequence ID" value="PRW63209.1"/>
    <property type="molecule type" value="Genomic_DNA"/>
</dbReference>
<comment type="caution">
    <text evidence="6">The sequence shown here is derived from an EMBL/GenBank/DDBJ whole genome shotgun (WGS) entry which is preliminary data.</text>
</comment>
<dbReference type="FunFam" id="1.10.45.10:FF:000001">
    <property type="entry name" value="D-lactate dehydrogenase mitochondrial"/>
    <property type="match status" value="1"/>
</dbReference>
<dbReference type="Gene3D" id="3.30.465.10">
    <property type="match status" value="1"/>
</dbReference>
<dbReference type="PANTHER" id="PTHR42934">
    <property type="entry name" value="GLYCOLATE OXIDASE SUBUNIT GLCD"/>
    <property type="match status" value="1"/>
</dbReference>
<dbReference type="PROSITE" id="PS51387">
    <property type="entry name" value="FAD_PCMH"/>
    <property type="match status" value="1"/>
</dbReference>